<comment type="function">
    <text evidence="1">Toxic component of a type II toxin-antitoxin (TA) system.</text>
</comment>
<comment type="similarity">
    <text evidence="1">Belongs to the PemK/MazF family.</text>
</comment>
<gene>
    <name evidence="2" type="ORF">HELGO_WM54719</name>
</gene>
<dbReference type="InterPro" id="IPR011067">
    <property type="entry name" value="Plasmid_toxin/cell-grow_inhib"/>
</dbReference>
<keyword evidence="1" id="KW-0540">Nuclease</keyword>
<organism evidence="2">
    <name type="scientific">uncultured Sulfurovum sp</name>
    <dbReference type="NCBI Taxonomy" id="269237"/>
    <lineage>
        <taxon>Bacteria</taxon>
        <taxon>Pseudomonadati</taxon>
        <taxon>Campylobacterota</taxon>
        <taxon>Epsilonproteobacteria</taxon>
        <taxon>Campylobacterales</taxon>
        <taxon>Sulfurovaceae</taxon>
        <taxon>Sulfurovum</taxon>
        <taxon>environmental samples</taxon>
    </lineage>
</organism>
<dbReference type="GO" id="GO:0004521">
    <property type="term" value="F:RNA endonuclease activity"/>
    <property type="evidence" value="ECO:0007669"/>
    <property type="project" value="TreeGrafter"/>
</dbReference>
<dbReference type="Gene3D" id="2.30.30.110">
    <property type="match status" value="1"/>
</dbReference>
<dbReference type="InterPro" id="IPR003477">
    <property type="entry name" value="PemK-like"/>
</dbReference>
<dbReference type="PANTHER" id="PTHR33988">
    <property type="entry name" value="ENDORIBONUCLEASE MAZF-RELATED"/>
    <property type="match status" value="1"/>
</dbReference>
<evidence type="ECO:0000256" key="1">
    <source>
        <dbReference type="PIRNR" id="PIRNR033490"/>
    </source>
</evidence>
<accession>A0A6S6TWB7</accession>
<name>A0A6S6TWB7_9BACT</name>
<dbReference type="PIRSF" id="PIRSF033490">
    <property type="entry name" value="MazF"/>
    <property type="match status" value="1"/>
</dbReference>
<dbReference type="GO" id="GO:0016075">
    <property type="term" value="P:rRNA catabolic process"/>
    <property type="evidence" value="ECO:0007669"/>
    <property type="project" value="TreeGrafter"/>
</dbReference>
<dbReference type="EC" id="3.1.-.-" evidence="1"/>
<dbReference type="SUPFAM" id="SSF50118">
    <property type="entry name" value="Cell growth inhibitor/plasmid maintenance toxic component"/>
    <property type="match status" value="1"/>
</dbReference>
<sequence length="137" mass="15752">MVLTMFKKGEVYLARLNPRKGNEVGKVRPVLIFQTNMLNDIEHPTTVIIPLSTYLINDAYPLRYRVEKRETLEQDSDLLCDQIRTIDNQRIISDKLAELSLKELLEVDEQVRIVLGLAIVITFTSYLGNSSKTYPII</sequence>
<proteinExistence type="inferred from homology"/>
<protein>
    <recommendedName>
        <fullName evidence="1">mRNA interferase</fullName>
        <ecNumber evidence="1">3.1.-.-</ecNumber>
    </recommendedName>
</protein>
<dbReference type="AlphaFoldDB" id="A0A6S6TWB7"/>
<dbReference type="EMBL" id="CACVAZ010000167">
    <property type="protein sequence ID" value="CAA6823744.1"/>
    <property type="molecule type" value="Genomic_DNA"/>
</dbReference>
<dbReference type="GO" id="GO:0003677">
    <property type="term" value="F:DNA binding"/>
    <property type="evidence" value="ECO:0007669"/>
    <property type="project" value="InterPro"/>
</dbReference>
<dbReference type="GO" id="GO:0016787">
    <property type="term" value="F:hydrolase activity"/>
    <property type="evidence" value="ECO:0007669"/>
    <property type="project" value="UniProtKB-KW"/>
</dbReference>
<dbReference type="PANTHER" id="PTHR33988:SF2">
    <property type="entry name" value="ENDORIBONUCLEASE MAZF"/>
    <property type="match status" value="1"/>
</dbReference>
<evidence type="ECO:0000313" key="2">
    <source>
        <dbReference type="EMBL" id="CAA6823744.1"/>
    </source>
</evidence>
<dbReference type="GO" id="GO:0006402">
    <property type="term" value="P:mRNA catabolic process"/>
    <property type="evidence" value="ECO:0007669"/>
    <property type="project" value="TreeGrafter"/>
</dbReference>
<reference evidence="2" key="1">
    <citation type="submission" date="2020-01" db="EMBL/GenBank/DDBJ databases">
        <authorList>
            <person name="Meier V. D."/>
            <person name="Meier V D."/>
        </authorList>
    </citation>
    <scope>NUCLEOTIDE SEQUENCE</scope>
    <source>
        <strain evidence="2">HLG_WM_MAG_02</strain>
    </source>
</reference>
<dbReference type="Pfam" id="PF02452">
    <property type="entry name" value="PemK_toxin"/>
    <property type="match status" value="1"/>
</dbReference>
<keyword evidence="1" id="KW-0255">Endonuclease</keyword>
<keyword evidence="1" id="KW-0378">Hydrolase</keyword>